<dbReference type="PANTHER" id="PTHR12300">
    <property type="entry name" value="HVA22-LIKE PROTEINS"/>
    <property type="match status" value="1"/>
</dbReference>
<evidence type="ECO:0000256" key="1">
    <source>
        <dbReference type="ARBA" id="ARBA00004141"/>
    </source>
</evidence>
<keyword evidence="3 6" id="KW-0812">Transmembrane</keyword>
<organism evidence="7 8">
    <name type="scientific">Mortierella isabellina</name>
    <name type="common">Filamentous fungus</name>
    <name type="synonym">Umbelopsis isabellina</name>
    <dbReference type="NCBI Taxonomy" id="91625"/>
    <lineage>
        <taxon>Eukaryota</taxon>
        <taxon>Fungi</taxon>
        <taxon>Fungi incertae sedis</taxon>
        <taxon>Mucoromycota</taxon>
        <taxon>Mucoromycotina</taxon>
        <taxon>Umbelopsidomycetes</taxon>
        <taxon>Umbelopsidales</taxon>
        <taxon>Umbelopsidaceae</taxon>
        <taxon>Umbelopsis</taxon>
    </lineage>
</organism>
<dbReference type="Proteomes" id="UP000654370">
    <property type="component" value="Unassembled WGS sequence"/>
</dbReference>
<evidence type="ECO:0000256" key="5">
    <source>
        <dbReference type="ARBA" id="ARBA00023136"/>
    </source>
</evidence>
<evidence type="ECO:0000256" key="6">
    <source>
        <dbReference type="RuleBase" id="RU362006"/>
    </source>
</evidence>
<feature type="transmembrane region" description="Helical" evidence="6">
    <location>
        <begin position="111"/>
        <end position="131"/>
    </location>
</feature>
<gene>
    <name evidence="7" type="ORF">INT43_008151</name>
</gene>
<evidence type="ECO:0000256" key="2">
    <source>
        <dbReference type="ARBA" id="ARBA00008573"/>
    </source>
</evidence>
<dbReference type="GO" id="GO:0016020">
    <property type="term" value="C:membrane"/>
    <property type="evidence" value="ECO:0007669"/>
    <property type="project" value="UniProtKB-SubCell"/>
</dbReference>
<comment type="caution">
    <text evidence="7">The sequence shown here is derived from an EMBL/GenBank/DDBJ whole genome shotgun (WGS) entry which is preliminary data.</text>
</comment>
<keyword evidence="8" id="KW-1185">Reference proteome</keyword>
<keyword evidence="5 6" id="KW-0472">Membrane</keyword>
<reference evidence="7" key="1">
    <citation type="submission" date="2020-12" db="EMBL/GenBank/DDBJ databases">
        <title>Metabolic potential, ecology and presence of endohyphal bacteria is reflected in genomic diversity of Mucoromycotina.</title>
        <authorList>
            <person name="Muszewska A."/>
            <person name="Okrasinska A."/>
            <person name="Steczkiewicz K."/>
            <person name="Drgas O."/>
            <person name="Orlowska M."/>
            <person name="Perlinska-Lenart U."/>
            <person name="Aleksandrzak-Piekarczyk T."/>
            <person name="Szatraj K."/>
            <person name="Zielenkiewicz U."/>
            <person name="Pilsyk S."/>
            <person name="Malc E."/>
            <person name="Mieczkowski P."/>
            <person name="Kruszewska J.S."/>
            <person name="Biernat P."/>
            <person name="Pawlowska J."/>
        </authorList>
    </citation>
    <scope>NUCLEOTIDE SEQUENCE</scope>
    <source>
        <strain evidence="7">WA0000067209</strain>
    </source>
</reference>
<dbReference type="PANTHER" id="PTHR12300:SF161">
    <property type="entry name" value="RECEPTOR EXPRESSION-ENHANCING PROTEIN"/>
    <property type="match status" value="1"/>
</dbReference>
<proteinExistence type="inferred from homology"/>
<comment type="subcellular location">
    <subcellularLocation>
        <location evidence="1 6">Membrane</location>
        <topology evidence="1 6">Multi-pass membrane protein</topology>
    </subcellularLocation>
</comment>
<name>A0A8H7U6S4_MORIS</name>
<evidence type="ECO:0000256" key="3">
    <source>
        <dbReference type="ARBA" id="ARBA00022692"/>
    </source>
</evidence>
<dbReference type="EMBL" id="JAEPQZ010000019">
    <property type="protein sequence ID" value="KAG2171771.1"/>
    <property type="molecule type" value="Genomic_DNA"/>
</dbReference>
<comment type="similarity">
    <text evidence="2 6">Belongs to the DP1 family.</text>
</comment>
<evidence type="ECO:0000313" key="7">
    <source>
        <dbReference type="EMBL" id="KAG2171771.1"/>
    </source>
</evidence>
<comment type="caution">
    <text evidence="6">Lacks conserved residue(s) required for the propagation of feature annotation.</text>
</comment>
<dbReference type="AlphaFoldDB" id="A0A8H7U6S4"/>
<accession>A0A8H7U6S4</accession>
<sequence>MYSLNDAQVQARQQKVDLDVELSKYKVFRDLEAQTKISKVYIFLGGLGLLLVLIIFNIAGELVTDAIAWIYPVIASFQAIDSPTPAANRQWLTYWSIFGAVKMLEYFLNALLYWIPYWFVIKTIFFLWLSLPQFTGAEVIYNQYKQRVSNGNGPKIDTFKAKVSQISTKNKDIFSPKSPKSQKSL</sequence>
<dbReference type="Pfam" id="PF03134">
    <property type="entry name" value="TB2_DP1_HVA22"/>
    <property type="match status" value="1"/>
</dbReference>
<dbReference type="OrthoDB" id="10009287at2759"/>
<feature type="transmembrane region" description="Helical" evidence="6">
    <location>
        <begin position="40"/>
        <end position="59"/>
    </location>
</feature>
<protein>
    <recommendedName>
        <fullName evidence="6">Protein YOP1</fullName>
    </recommendedName>
</protein>
<dbReference type="InterPro" id="IPR004345">
    <property type="entry name" value="TB2_DP1_HVA22"/>
</dbReference>
<evidence type="ECO:0000256" key="4">
    <source>
        <dbReference type="ARBA" id="ARBA00022989"/>
    </source>
</evidence>
<keyword evidence="4 6" id="KW-1133">Transmembrane helix</keyword>
<evidence type="ECO:0000313" key="8">
    <source>
        <dbReference type="Proteomes" id="UP000654370"/>
    </source>
</evidence>